<dbReference type="GeneID" id="11502797"/>
<dbReference type="InterPro" id="IPR024261">
    <property type="entry name" value="RNA-bd_She2"/>
</dbReference>
<comment type="subcellular location">
    <subcellularLocation>
        <location evidence="2">Cytoplasm</location>
    </subcellularLocation>
    <subcellularLocation>
        <location evidence="1">Nucleus</location>
    </subcellularLocation>
</comment>
<sequence>MTVVEGISTNLAETSELFSSYISSYVHFLNKFIGHLRRVASLRYERTTLIKFVKKLRFLNESLTSYDVSSNMAKFNEKNFGVAVIPLASFYLKCIELFDMLDFYLTKPLQNEIVSKTLNKDLCLSEECIIAIDDTHNHFVKFTQWMVESLENADPLLQIEVVQFARKCAVADNVDIEETSDILLQEVEPVADAAEYEELSSKWASVLEAKLQALQVIFDDEMAAWHDKFDKKKEKVN</sequence>
<dbReference type="STRING" id="1076872.G8ZLQ1"/>
<dbReference type="OrthoDB" id="4041888at2759"/>
<dbReference type="GO" id="GO:0005934">
    <property type="term" value="C:cellular bud tip"/>
    <property type="evidence" value="ECO:0007669"/>
    <property type="project" value="EnsemblFungi"/>
</dbReference>
<dbReference type="SUPFAM" id="SSF116942">
    <property type="entry name" value="RNA-binding protein She2p"/>
    <property type="match status" value="1"/>
</dbReference>
<dbReference type="GO" id="GO:0007533">
    <property type="term" value="P:mating type switching"/>
    <property type="evidence" value="ECO:0007669"/>
    <property type="project" value="EnsemblFungi"/>
</dbReference>
<dbReference type="GO" id="GO:0005634">
    <property type="term" value="C:nucleus"/>
    <property type="evidence" value="ECO:0007669"/>
    <property type="project" value="UniProtKB-SubCell"/>
</dbReference>
<evidence type="ECO:0000259" key="9">
    <source>
        <dbReference type="Pfam" id="PF11435"/>
    </source>
</evidence>
<evidence type="ECO:0000313" key="10">
    <source>
        <dbReference type="EMBL" id="CCE89545.1"/>
    </source>
</evidence>
<dbReference type="GO" id="GO:0005737">
    <property type="term" value="C:cytoplasm"/>
    <property type="evidence" value="ECO:0007669"/>
    <property type="project" value="UniProtKB-SubCell"/>
</dbReference>
<evidence type="ECO:0000256" key="4">
    <source>
        <dbReference type="ARBA" id="ARBA00022448"/>
    </source>
</evidence>
<dbReference type="Gene3D" id="1.20.200.20">
    <property type="entry name" value="She2 domain"/>
    <property type="match status" value="1"/>
</dbReference>
<evidence type="ECO:0000256" key="6">
    <source>
        <dbReference type="ARBA" id="ARBA00022816"/>
    </source>
</evidence>
<dbReference type="GO" id="GO:1990825">
    <property type="term" value="F:sequence-specific mRNA binding"/>
    <property type="evidence" value="ECO:0007669"/>
    <property type="project" value="EnsemblFungi"/>
</dbReference>
<evidence type="ECO:0000256" key="5">
    <source>
        <dbReference type="ARBA" id="ARBA00022490"/>
    </source>
</evidence>
<keyword evidence="8" id="KW-0539">Nucleus</keyword>
<evidence type="ECO:0000256" key="8">
    <source>
        <dbReference type="ARBA" id="ARBA00023242"/>
    </source>
</evidence>
<feature type="domain" description="RNA binding protein She2" evidence="9">
    <location>
        <begin position="12"/>
        <end position="210"/>
    </location>
</feature>
<dbReference type="FunCoup" id="G8ZLQ1">
    <property type="interactions" value="121"/>
</dbReference>
<evidence type="ECO:0000313" key="11">
    <source>
        <dbReference type="Proteomes" id="UP000005627"/>
    </source>
</evidence>
<evidence type="ECO:0000256" key="1">
    <source>
        <dbReference type="ARBA" id="ARBA00004123"/>
    </source>
</evidence>
<dbReference type="Pfam" id="PF11435">
    <property type="entry name" value="She2p"/>
    <property type="match status" value="1"/>
</dbReference>
<dbReference type="GO" id="GO:0008298">
    <property type="term" value="P:intracellular mRNA localization"/>
    <property type="evidence" value="ECO:0007669"/>
    <property type="project" value="EnsemblFungi"/>
</dbReference>
<comment type="similarity">
    <text evidence="3">Belongs to the SHE2 family.</text>
</comment>
<dbReference type="GO" id="GO:0051028">
    <property type="term" value="P:mRNA transport"/>
    <property type="evidence" value="ECO:0007669"/>
    <property type="project" value="UniProtKB-KW"/>
</dbReference>
<evidence type="ECO:0000256" key="2">
    <source>
        <dbReference type="ARBA" id="ARBA00004496"/>
    </source>
</evidence>
<dbReference type="eggNOG" id="ENOG502RXWH">
    <property type="taxonomic scope" value="Eukaryota"/>
</dbReference>
<dbReference type="EMBL" id="HE616742">
    <property type="protein sequence ID" value="CCE89545.1"/>
    <property type="molecule type" value="Genomic_DNA"/>
</dbReference>
<keyword evidence="6" id="KW-0509">mRNA transport</keyword>
<keyword evidence="7" id="KW-0694">RNA-binding</keyword>
<organism evidence="10 11">
    <name type="scientific">Torulaspora delbrueckii</name>
    <name type="common">Yeast</name>
    <name type="synonym">Candida colliculosa</name>
    <dbReference type="NCBI Taxonomy" id="4950"/>
    <lineage>
        <taxon>Eukaryota</taxon>
        <taxon>Fungi</taxon>
        <taxon>Dikarya</taxon>
        <taxon>Ascomycota</taxon>
        <taxon>Saccharomycotina</taxon>
        <taxon>Saccharomycetes</taxon>
        <taxon>Saccharomycetales</taxon>
        <taxon>Saccharomycetaceae</taxon>
        <taxon>Torulaspora</taxon>
    </lineage>
</organism>
<evidence type="ECO:0000256" key="3">
    <source>
        <dbReference type="ARBA" id="ARBA00005611"/>
    </source>
</evidence>
<dbReference type="AlphaFoldDB" id="G8ZLQ1"/>
<keyword evidence="5" id="KW-0963">Cytoplasm</keyword>
<gene>
    <name evidence="10" type="primary">TDEL0A02130</name>
    <name evidence="10" type="ORF">TDEL_0A02130</name>
</gene>
<keyword evidence="11" id="KW-1185">Reference proteome</keyword>
<protein>
    <recommendedName>
        <fullName evidence="9">RNA binding protein She2 domain-containing protein</fullName>
    </recommendedName>
</protein>
<reference evidence="10 11" key="1">
    <citation type="journal article" date="2011" name="Proc. Natl. Acad. Sci. U.S.A.">
        <title>Evolutionary erosion of yeast sex chromosomes by mating-type switching accidents.</title>
        <authorList>
            <person name="Gordon J.L."/>
            <person name="Armisen D."/>
            <person name="Proux-Wera E."/>
            <person name="Oheigeartaigh S.S."/>
            <person name="Byrne K.P."/>
            <person name="Wolfe K.H."/>
        </authorList>
    </citation>
    <scope>NUCLEOTIDE SEQUENCE [LARGE SCALE GENOMIC DNA]</scope>
    <source>
        <strain evidence="11">ATCC 10662 / CBS 1146 / NBRC 0425 / NCYC 2629 / NRRL Y-866</strain>
    </source>
</reference>
<proteinExistence type="inferred from homology"/>
<name>G8ZLQ1_TORDE</name>
<dbReference type="HOGENOM" id="CLU_1129832_0_0_1"/>
<evidence type="ECO:0000256" key="7">
    <source>
        <dbReference type="ARBA" id="ARBA00022884"/>
    </source>
</evidence>
<accession>G8ZLQ1</accession>
<dbReference type="KEGG" id="tdl:TDEL_0A02130"/>
<dbReference type="InParanoid" id="G8ZLQ1"/>
<dbReference type="InterPro" id="IPR036827">
    <property type="entry name" value="She2_dom_sf"/>
</dbReference>
<dbReference type="RefSeq" id="XP_003678756.1">
    <property type="nucleotide sequence ID" value="XM_003678708.1"/>
</dbReference>
<dbReference type="GO" id="GO:0008289">
    <property type="term" value="F:lipid binding"/>
    <property type="evidence" value="ECO:0007669"/>
    <property type="project" value="EnsemblFungi"/>
</dbReference>
<keyword evidence="4" id="KW-0813">Transport</keyword>
<dbReference type="Proteomes" id="UP000005627">
    <property type="component" value="Chromosome 1"/>
</dbReference>